<gene>
    <name evidence="2" type="ORF">KA717_13120</name>
</gene>
<proteinExistence type="predicted"/>
<dbReference type="InterPro" id="IPR047655">
    <property type="entry name" value="Transpos_IS630-like"/>
</dbReference>
<evidence type="ECO:0000259" key="1">
    <source>
        <dbReference type="Pfam" id="PF13358"/>
    </source>
</evidence>
<dbReference type="EMBL" id="CP073041">
    <property type="protein sequence ID" value="UXE63475.1"/>
    <property type="molecule type" value="Genomic_DNA"/>
</dbReference>
<dbReference type="Proteomes" id="UP001065613">
    <property type="component" value="Chromosome"/>
</dbReference>
<dbReference type="InterPro" id="IPR009057">
    <property type="entry name" value="Homeodomain-like_sf"/>
</dbReference>
<protein>
    <submittedName>
        <fullName evidence="2">IS630 family transposase</fullName>
    </submittedName>
</protein>
<dbReference type="NCBIfam" id="NF033545">
    <property type="entry name" value="transpos_IS630"/>
    <property type="match status" value="1"/>
</dbReference>
<dbReference type="Pfam" id="PF13358">
    <property type="entry name" value="DDE_3"/>
    <property type="match status" value="1"/>
</dbReference>
<dbReference type="SUPFAM" id="SSF46689">
    <property type="entry name" value="Homeodomain-like"/>
    <property type="match status" value="1"/>
</dbReference>
<dbReference type="KEGG" id="wna:KA717_13120"/>
<evidence type="ECO:0000313" key="2">
    <source>
        <dbReference type="EMBL" id="UXE63475.1"/>
    </source>
</evidence>
<name>A0A977PZI8_9CYAN</name>
<accession>A0A977PZI8</accession>
<dbReference type="Pfam" id="PF13565">
    <property type="entry name" value="HTH_32"/>
    <property type="match status" value="1"/>
</dbReference>
<reference evidence="2" key="1">
    <citation type="submission" date="2021-04" db="EMBL/GenBank/DDBJ databases">
        <title>Genome sequence of Woronichinia naegeliana from Washington state freshwater lake bloom.</title>
        <authorList>
            <person name="Dreher T.W."/>
        </authorList>
    </citation>
    <scope>NUCLEOTIDE SEQUENCE</scope>
    <source>
        <strain evidence="2">WA131</strain>
    </source>
</reference>
<sequence>MLKTYIVRLSQEERQTLKDLVSIGKGAAYKIKHANILLNIDVNGQGWTDEEAAAAFSCHRNTVANLRERLVNEGVESALSRKPRKTPPRQPIIDGEVEAKLIALRCGEPPAGQARWTLRLLADKAVELEIVPAISHETVRPSVKKNELKPHLRQMYVIPPEKSAEFVSNMEDVLEIYHRPYDPNCPVICMDEQPIQLVKETRLPLPAKPGQPEAHDYEYERNGTANIFMFTEPLSGWRKTVVSERRTSVDWATEIKNLLDNDYADNDKVILVCDQLNTHKLASLYEAFEPSTARRLVERLEIHHTPKHGSWLNIAENELSAMTWQCLARRIPDRETLEQETTAWYTQRNHSQKSVDWQFTTAEARIRLKRLYPQIEN</sequence>
<feature type="domain" description="Tc1-like transposase DDE" evidence="1">
    <location>
        <begin position="186"/>
        <end position="337"/>
    </location>
</feature>
<dbReference type="AlphaFoldDB" id="A0A977PZI8"/>
<organism evidence="2">
    <name type="scientific">Woronichinia naegeliana WA131</name>
    <dbReference type="NCBI Taxonomy" id="2824559"/>
    <lineage>
        <taxon>Bacteria</taxon>
        <taxon>Bacillati</taxon>
        <taxon>Cyanobacteriota</taxon>
        <taxon>Cyanophyceae</taxon>
        <taxon>Synechococcales</taxon>
        <taxon>Coelosphaeriaceae</taxon>
        <taxon>Woronichinia</taxon>
    </lineage>
</organism>
<dbReference type="InterPro" id="IPR038717">
    <property type="entry name" value="Tc1-like_DDE_dom"/>
</dbReference>